<dbReference type="InterPro" id="IPR007881">
    <property type="entry name" value="UNC-50"/>
</dbReference>
<organism evidence="7 8">
    <name type="scientific">Synchytrium microbalum</name>
    <dbReference type="NCBI Taxonomy" id="1806994"/>
    <lineage>
        <taxon>Eukaryota</taxon>
        <taxon>Fungi</taxon>
        <taxon>Fungi incertae sedis</taxon>
        <taxon>Chytridiomycota</taxon>
        <taxon>Chytridiomycota incertae sedis</taxon>
        <taxon>Chytridiomycetes</taxon>
        <taxon>Synchytriales</taxon>
        <taxon>Synchytriaceae</taxon>
        <taxon>Synchytrium</taxon>
    </lineage>
</organism>
<comment type="subcellular location">
    <subcellularLocation>
        <location evidence="1">Membrane</location>
        <topology evidence="1">Multi-pass membrane protein</topology>
    </subcellularLocation>
</comment>
<dbReference type="AlphaFoldDB" id="A0A507C7N8"/>
<feature type="transmembrane region" description="Helical" evidence="6">
    <location>
        <begin position="31"/>
        <end position="49"/>
    </location>
</feature>
<feature type="transmembrane region" description="Helical" evidence="6">
    <location>
        <begin position="113"/>
        <end position="132"/>
    </location>
</feature>
<dbReference type="GO" id="GO:0000139">
    <property type="term" value="C:Golgi membrane"/>
    <property type="evidence" value="ECO:0007669"/>
    <property type="project" value="TreeGrafter"/>
</dbReference>
<proteinExistence type="inferred from homology"/>
<dbReference type="Pfam" id="PF05216">
    <property type="entry name" value="UNC-50"/>
    <property type="match status" value="1"/>
</dbReference>
<feature type="transmembrane region" description="Helical" evidence="6">
    <location>
        <begin position="174"/>
        <end position="204"/>
    </location>
</feature>
<dbReference type="RefSeq" id="XP_031024848.1">
    <property type="nucleotide sequence ID" value="XM_031169173.1"/>
</dbReference>
<evidence type="ECO:0000256" key="4">
    <source>
        <dbReference type="ARBA" id="ARBA00022989"/>
    </source>
</evidence>
<sequence length="205" mass="23910">MLYLCISPRRVYRNIYYHKQTKNQWARDDPAFLVLLSLCLAITSIAYGIAYSQGFVGTLQLMLYMIFVDFVVVGLVVATLLWAFSNRFLIQHHMHSVEQSVEWAYAFDVHCNSFFPMFLMTYVLQFFFIPIVKQQRWICLFLGNTIYLAAASYYIFITFLGYNALPFLKNTTIFLAPIGLLLIMYIISLFASFNISSFILTLYFS</sequence>
<comment type="similarity">
    <text evidence="2">Belongs to the unc-50 family.</text>
</comment>
<dbReference type="GeneID" id="42004470"/>
<dbReference type="OrthoDB" id="10027013at2759"/>
<evidence type="ECO:0000313" key="7">
    <source>
        <dbReference type="EMBL" id="TPX34006.1"/>
    </source>
</evidence>
<dbReference type="PANTHER" id="PTHR12841:SF6">
    <property type="entry name" value="PROTEIN UNC-50 HOMOLOG"/>
    <property type="match status" value="1"/>
</dbReference>
<dbReference type="Proteomes" id="UP000319731">
    <property type="component" value="Unassembled WGS sequence"/>
</dbReference>
<accession>A0A507C7N8</accession>
<name>A0A507C7N8_9FUNG</name>
<comment type="caution">
    <text evidence="7">The sequence shown here is derived from an EMBL/GenBank/DDBJ whole genome shotgun (WGS) entry which is preliminary data.</text>
</comment>
<evidence type="ECO:0000256" key="5">
    <source>
        <dbReference type="ARBA" id="ARBA00023136"/>
    </source>
</evidence>
<keyword evidence="5 6" id="KW-0472">Membrane</keyword>
<evidence type="ECO:0000256" key="6">
    <source>
        <dbReference type="SAM" id="Phobius"/>
    </source>
</evidence>
<keyword evidence="4 6" id="KW-1133">Transmembrane helix</keyword>
<dbReference type="EMBL" id="QEAO01000016">
    <property type="protein sequence ID" value="TPX34006.1"/>
    <property type="molecule type" value="Genomic_DNA"/>
</dbReference>
<keyword evidence="8" id="KW-1185">Reference proteome</keyword>
<feature type="transmembrane region" description="Helical" evidence="6">
    <location>
        <begin position="139"/>
        <end position="162"/>
    </location>
</feature>
<evidence type="ECO:0000256" key="2">
    <source>
        <dbReference type="ARBA" id="ARBA00006293"/>
    </source>
</evidence>
<dbReference type="STRING" id="1806994.A0A507C7N8"/>
<evidence type="ECO:0000256" key="1">
    <source>
        <dbReference type="ARBA" id="ARBA00004141"/>
    </source>
</evidence>
<evidence type="ECO:0000256" key="3">
    <source>
        <dbReference type="ARBA" id="ARBA00022692"/>
    </source>
</evidence>
<gene>
    <name evidence="7" type="ORF">SmJEL517_g03245</name>
</gene>
<protein>
    <recommendedName>
        <fullName evidence="9">UNC-50-like protein</fullName>
    </recommendedName>
</protein>
<reference evidence="7 8" key="1">
    <citation type="journal article" date="2019" name="Sci. Rep.">
        <title>Comparative genomics of chytrid fungi reveal insights into the obligate biotrophic and pathogenic lifestyle of Synchytrium endobioticum.</title>
        <authorList>
            <person name="van de Vossenberg B.T.L.H."/>
            <person name="Warris S."/>
            <person name="Nguyen H.D.T."/>
            <person name="van Gent-Pelzer M.P.E."/>
            <person name="Joly D.L."/>
            <person name="van de Geest H.C."/>
            <person name="Bonants P.J.M."/>
            <person name="Smith D.S."/>
            <person name="Levesque C.A."/>
            <person name="van der Lee T.A.J."/>
        </authorList>
    </citation>
    <scope>NUCLEOTIDE SEQUENCE [LARGE SCALE GENOMIC DNA]</scope>
    <source>
        <strain evidence="7 8">JEL517</strain>
    </source>
</reference>
<feature type="transmembrane region" description="Helical" evidence="6">
    <location>
        <begin position="61"/>
        <end position="84"/>
    </location>
</feature>
<keyword evidence="3 6" id="KW-0812">Transmembrane</keyword>
<evidence type="ECO:0000313" key="8">
    <source>
        <dbReference type="Proteomes" id="UP000319731"/>
    </source>
</evidence>
<evidence type="ECO:0008006" key="9">
    <source>
        <dbReference type="Google" id="ProtNLM"/>
    </source>
</evidence>
<dbReference type="PANTHER" id="PTHR12841">
    <property type="entry name" value="PROTEIN UNC-50 HOMOLOG"/>
    <property type="match status" value="1"/>
</dbReference>